<dbReference type="Proteomes" id="UP000054047">
    <property type="component" value="Unassembled WGS sequence"/>
</dbReference>
<sequence>MAAAANLLALRDFTLILTWPELEAKTKEEFDERLADRGSLWKERPCPNCGIPREVDEKNIVQWTQWFRDVLVDYYAANVTRIGGPNTVVQVDETHIVRRKYNVDRIVRRDWLVGGIQDGTKLVFVEITDDRSSANLDAIIQRHVMPRGVVRTDMWRGYSNLTNLGYVHET</sequence>
<dbReference type="PANTHER" id="PTHR47163">
    <property type="entry name" value="DDE_TNP_IS1595 DOMAIN-CONTAINING PROTEIN"/>
    <property type="match status" value="1"/>
</dbReference>
<name>A0A0C2C5Q1_9BILA</name>
<evidence type="ECO:0000256" key="1">
    <source>
        <dbReference type="SAM" id="SignalP"/>
    </source>
</evidence>
<evidence type="ECO:0008006" key="4">
    <source>
        <dbReference type="Google" id="ProtNLM"/>
    </source>
</evidence>
<feature type="signal peptide" evidence="1">
    <location>
        <begin position="1"/>
        <end position="24"/>
    </location>
</feature>
<gene>
    <name evidence="2" type="ORF">ANCDUO_24952</name>
</gene>
<dbReference type="OrthoDB" id="5857661at2759"/>
<keyword evidence="1" id="KW-0732">Signal</keyword>
<protein>
    <recommendedName>
        <fullName evidence="4">ISXO2-like transposase domain-containing protein</fullName>
    </recommendedName>
</protein>
<dbReference type="PANTHER" id="PTHR47163:SF3">
    <property type="entry name" value="PROTEIN CBG18017"/>
    <property type="match status" value="1"/>
</dbReference>
<evidence type="ECO:0000313" key="2">
    <source>
        <dbReference type="EMBL" id="KIH45012.1"/>
    </source>
</evidence>
<organism evidence="2 3">
    <name type="scientific">Ancylostoma duodenale</name>
    <dbReference type="NCBI Taxonomy" id="51022"/>
    <lineage>
        <taxon>Eukaryota</taxon>
        <taxon>Metazoa</taxon>
        <taxon>Ecdysozoa</taxon>
        <taxon>Nematoda</taxon>
        <taxon>Chromadorea</taxon>
        <taxon>Rhabditida</taxon>
        <taxon>Rhabditina</taxon>
        <taxon>Rhabditomorpha</taxon>
        <taxon>Strongyloidea</taxon>
        <taxon>Ancylostomatidae</taxon>
        <taxon>Ancylostomatinae</taxon>
        <taxon>Ancylostoma</taxon>
    </lineage>
</organism>
<evidence type="ECO:0000313" key="3">
    <source>
        <dbReference type="Proteomes" id="UP000054047"/>
    </source>
</evidence>
<proteinExistence type="predicted"/>
<dbReference type="EMBL" id="KN774369">
    <property type="protein sequence ID" value="KIH45012.1"/>
    <property type="molecule type" value="Genomic_DNA"/>
</dbReference>
<dbReference type="InterPro" id="IPR053164">
    <property type="entry name" value="IS1016-like_transposase"/>
</dbReference>
<feature type="chain" id="PRO_5002146466" description="ISXO2-like transposase domain-containing protein" evidence="1">
    <location>
        <begin position="25"/>
        <end position="170"/>
    </location>
</feature>
<reference evidence="2" key="1">
    <citation type="submission" date="2013-12" db="EMBL/GenBank/DDBJ databases">
        <title>Draft genome of the parsitic nematode Ancylostoma duodenale.</title>
        <authorList>
            <person name="Mitreva M."/>
        </authorList>
    </citation>
    <scope>NUCLEOTIDE SEQUENCE [LARGE SCALE GENOMIC DNA]</scope>
    <source>
        <strain evidence="2">Zhejiang</strain>
    </source>
</reference>
<feature type="non-terminal residue" evidence="2">
    <location>
        <position position="170"/>
    </location>
</feature>
<keyword evidence="3" id="KW-1185">Reference proteome</keyword>
<accession>A0A0C2C5Q1</accession>
<dbReference type="AlphaFoldDB" id="A0A0C2C5Q1"/>